<gene>
    <name evidence="1" type="ORF">LL253_09140</name>
</gene>
<accession>A0ABS8H2W1</accession>
<sequence length="60" mass="7006">MIDLQQRLVDITGNTEFDDGYRMGLGLAIETLRNQCYAFDLREDLGWMEPDVTKWLRPKG</sequence>
<reference evidence="1 2" key="1">
    <citation type="submission" date="2021-10" db="EMBL/GenBank/DDBJ databases">
        <title>The diversity and Nitrogen Metabolism of Culturable Nitrate-Utilizing Bacteria Within the Oxygen Minimum Zone of the Changjiang (Yangtze River)Estuary.</title>
        <authorList>
            <person name="Zhang D."/>
            <person name="Zheng J."/>
            <person name="Liu S."/>
            <person name="He W."/>
        </authorList>
    </citation>
    <scope>NUCLEOTIDE SEQUENCE [LARGE SCALE GENOMIC DNA]</scope>
    <source>
        <strain evidence="1 2">FXH275-2</strain>
    </source>
</reference>
<protein>
    <submittedName>
        <fullName evidence="1">Uncharacterized protein</fullName>
    </submittedName>
</protein>
<evidence type="ECO:0000313" key="1">
    <source>
        <dbReference type="EMBL" id="MCC4232855.1"/>
    </source>
</evidence>
<name>A0ABS8H2W1_9SPHN</name>
<dbReference type="Proteomes" id="UP001198830">
    <property type="component" value="Unassembled WGS sequence"/>
</dbReference>
<comment type="caution">
    <text evidence="1">The sequence shown here is derived from an EMBL/GenBank/DDBJ whole genome shotgun (WGS) entry which is preliminary data.</text>
</comment>
<evidence type="ECO:0000313" key="2">
    <source>
        <dbReference type="Proteomes" id="UP001198830"/>
    </source>
</evidence>
<dbReference type="EMBL" id="JAJGNP010000005">
    <property type="protein sequence ID" value="MCC4232855.1"/>
    <property type="molecule type" value="Genomic_DNA"/>
</dbReference>
<keyword evidence="2" id="KW-1185">Reference proteome</keyword>
<proteinExistence type="predicted"/>
<organism evidence="1 2">
    <name type="scientific">Sphingobium soli</name>
    <dbReference type="NCBI Taxonomy" id="1591116"/>
    <lineage>
        <taxon>Bacteria</taxon>
        <taxon>Pseudomonadati</taxon>
        <taxon>Pseudomonadota</taxon>
        <taxon>Alphaproteobacteria</taxon>
        <taxon>Sphingomonadales</taxon>
        <taxon>Sphingomonadaceae</taxon>
        <taxon>Sphingobium</taxon>
    </lineage>
</organism>